<dbReference type="GO" id="GO:0007059">
    <property type="term" value="P:chromosome segregation"/>
    <property type="evidence" value="ECO:0007669"/>
    <property type="project" value="UniProtKB-UniRule"/>
</dbReference>
<dbReference type="GO" id="GO:0005737">
    <property type="term" value="C:cytoplasm"/>
    <property type="evidence" value="ECO:0007669"/>
    <property type="project" value="UniProtKB-SubCell"/>
</dbReference>
<dbReference type="InterPro" id="IPR010998">
    <property type="entry name" value="Integrase_recombinase_N"/>
</dbReference>
<evidence type="ECO:0000256" key="2">
    <source>
        <dbReference type="ARBA" id="ARBA00010450"/>
    </source>
</evidence>
<dbReference type="GO" id="GO:0003677">
    <property type="term" value="F:DNA binding"/>
    <property type="evidence" value="ECO:0007669"/>
    <property type="project" value="UniProtKB-UniRule"/>
</dbReference>
<gene>
    <name evidence="11 14" type="primary">xerD</name>
    <name evidence="14" type="ORF">ENG67_07060</name>
</gene>
<dbReference type="InterPro" id="IPR023009">
    <property type="entry name" value="Tyrosine_recombinase_XerC/XerD"/>
</dbReference>
<evidence type="ECO:0000256" key="6">
    <source>
        <dbReference type="ARBA" id="ARBA00022829"/>
    </source>
</evidence>
<dbReference type="Pfam" id="PF02899">
    <property type="entry name" value="Phage_int_SAM_1"/>
    <property type="match status" value="1"/>
</dbReference>
<dbReference type="InterPro" id="IPR011010">
    <property type="entry name" value="DNA_brk_join_enz"/>
</dbReference>
<dbReference type="EMBL" id="DRBW01000257">
    <property type="protein sequence ID" value="HDM90948.1"/>
    <property type="molecule type" value="Genomic_DNA"/>
</dbReference>
<reference evidence="14" key="1">
    <citation type="journal article" date="2020" name="mSystems">
        <title>Genome- and Community-Level Interaction Insights into Carbon Utilization and Element Cycling Functions of Hydrothermarchaeota in Hydrothermal Sediment.</title>
        <authorList>
            <person name="Zhou Z."/>
            <person name="Liu Y."/>
            <person name="Xu W."/>
            <person name="Pan J."/>
            <person name="Luo Z.H."/>
            <person name="Li M."/>
        </authorList>
    </citation>
    <scope>NUCLEOTIDE SEQUENCE [LARGE SCALE GENOMIC DNA]</scope>
    <source>
        <strain evidence="14">HyVt-237</strain>
    </source>
</reference>
<dbReference type="CDD" id="cd00798">
    <property type="entry name" value="INT_XerDC_C"/>
    <property type="match status" value="1"/>
</dbReference>
<dbReference type="PANTHER" id="PTHR30349">
    <property type="entry name" value="PHAGE INTEGRASE-RELATED"/>
    <property type="match status" value="1"/>
</dbReference>
<evidence type="ECO:0000256" key="11">
    <source>
        <dbReference type="HAMAP-Rule" id="MF_01807"/>
    </source>
</evidence>
<sequence>MADDLLSYIEDFVSYMRSERGFSENTVASYRRDLLKLAAYLAKKGISLDDVNLETLEDFLKFLRKSGLKKTSRSRLVSTLRTFFKYLVVYENFPKNPAELLEIPRKDLKLPNVLSEEEVRALIEAPDTSEPAGIRDRALLELLYATGLRVSELLSLRLGDVDLDEDVLRVIGKGNKERVVPFGEAAHLWLERYLIEVRPEFAGSRSGDYIFLNQRGGKLSRTGFWKILRKYALKVGIEEGRVYPHVLRHSFATHLLMRGCDLRVVQELLGHSSVTTTQIYTHLDIKRLKEVHRKYHPRS</sequence>
<comment type="similarity">
    <text evidence="2 11">Belongs to the 'phage' integrase family. XerD subfamily.</text>
</comment>
<dbReference type="HAMAP" id="MF_01808">
    <property type="entry name" value="Recomb_XerC_XerD"/>
    <property type="match status" value="1"/>
</dbReference>
<keyword evidence="9 11" id="KW-0233">DNA recombination</keyword>
<dbReference type="InterPro" id="IPR050090">
    <property type="entry name" value="Tyrosine_recombinase_XerCD"/>
</dbReference>
<feature type="domain" description="Tyr recombinase" evidence="12">
    <location>
        <begin position="109"/>
        <end position="293"/>
    </location>
</feature>
<comment type="caution">
    <text evidence="14">The sequence shown here is derived from an EMBL/GenBank/DDBJ whole genome shotgun (WGS) entry which is preliminary data.</text>
</comment>
<dbReference type="Pfam" id="PF00589">
    <property type="entry name" value="Phage_integrase"/>
    <property type="match status" value="1"/>
</dbReference>
<dbReference type="GO" id="GO:0006313">
    <property type="term" value="P:DNA transposition"/>
    <property type="evidence" value="ECO:0007669"/>
    <property type="project" value="UniProtKB-UniRule"/>
</dbReference>
<comment type="function">
    <text evidence="11">Site-specific tyrosine recombinase, which acts by catalyzing the cutting and rejoining of the recombining DNA molecules. The XerC-XerD complex is essential to convert dimers of the bacterial chromosome into monomers to permit their segregation at cell division. It also contributes to the segregational stability of plasmids.</text>
</comment>
<dbReference type="InterPro" id="IPR044068">
    <property type="entry name" value="CB"/>
</dbReference>
<evidence type="ECO:0000313" key="14">
    <source>
        <dbReference type="EMBL" id="HDM90948.1"/>
    </source>
</evidence>
<feature type="active site" description="O-(3'-phospho-DNA)-tyrosine intermediate" evidence="11">
    <location>
        <position position="280"/>
    </location>
</feature>
<evidence type="ECO:0000256" key="5">
    <source>
        <dbReference type="ARBA" id="ARBA00022618"/>
    </source>
</evidence>
<dbReference type="GO" id="GO:0051301">
    <property type="term" value="P:cell division"/>
    <property type="evidence" value="ECO:0007669"/>
    <property type="project" value="UniProtKB-KW"/>
</dbReference>
<dbReference type="PROSITE" id="PS51900">
    <property type="entry name" value="CB"/>
    <property type="match status" value="1"/>
</dbReference>
<evidence type="ECO:0000256" key="9">
    <source>
        <dbReference type="ARBA" id="ARBA00023172"/>
    </source>
</evidence>
<name>A0A7C1BGY9_UNCW3</name>
<dbReference type="InterPro" id="IPR013762">
    <property type="entry name" value="Integrase-like_cat_sf"/>
</dbReference>
<dbReference type="NCBIfam" id="NF001399">
    <property type="entry name" value="PRK00283.1"/>
    <property type="match status" value="1"/>
</dbReference>
<evidence type="ECO:0000256" key="8">
    <source>
        <dbReference type="ARBA" id="ARBA00023125"/>
    </source>
</evidence>
<evidence type="ECO:0000256" key="1">
    <source>
        <dbReference type="ARBA" id="ARBA00004496"/>
    </source>
</evidence>
<feature type="active site" evidence="11">
    <location>
        <position position="245"/>
    </location>
</feature>
<dbReference type="HAMAP" id="MF_01807">
    <property type="entry name" value="Recomb_XerD"/>
    <property type="match status" value="1"/>
</dbReference>
<feature type="active site" evidence="11">
    <location>
        <position position="248"/>
    </location>
</feature>
<evidence type="ECO:0000259" key="12">
    <source>
        <dbReference type="PROSITE" id="PS51898"/>
    </source>
</evidence>
<dbReference type="Gene3D" id="1.10.443.10">
    <property type="entry name" value="Intergrase catalytic core"/>
    <property type="match status" value="1"/>
</dbReference>
<dbReference type="InterPro" id="IPR011932">
    <property type="entry name" value="Recomb_XerD"/>
</dbReference>
<keyword evidence="4 11" id="KW-0963">Cytoplasm</keyword>
<keyword evidence="10 11" id="KW-0131">Cell cycle</keyword>
<evidence type="ECO:0000256" key="10">
    <source>
        <dbReference type="ARBA" id="ARBA00023306"/>
    </source>
</evidence>
<accession>A0A7C1BGY9</accession>
<dbReference type="NCBIfam" id="NF040815">
    <property type="entry name" value="recomb_XerA_Arch"/>
    <property type="match status" value="1"/>
</dbReference>
<dbReference type="SUPFAM" id="SSF56349">
    <property type="entry name" value="DNA breaking-rejoining enzymes"/>
    <property type="match status" value="1"/>
</dbReference>
<feature type="domain" description="Core-binding (CB)" evidence="13">
    <location>
        <begin position="3"/>
        <end position="88"/>
    </location>
</feature>
<evidence type="ECO:0000259" key="13">
    <source>
        <dbReference type="PROSITE" id="PS51900"/>
    </source>
</evidence>
<keyword evidence="5 11" id="KW-0132">Cell division</keyword>
<evidence type="ECO:0000256" key="7">
    <source>
        <dbReference type="ARBA" id="ARBA00022908"/>
    </source>
</evidence>
<keyword evidence="7 11" id="KW-0229">DNA integration</keyword>
<dbReference type="Proteomes" id="UP000885931">
    <property type="component" value="Unassembled WGS sequence"/>
</dbReference>
<evidence type="ECO:0000256" key="3">
    <source>
        <dbReference type="ARBA" id="ARBA00015810"/>
    </source>
</evidence>
<dbReference type="Gene3D" id="1.10.150.130">
    <property type="match status" value="1"/>
</dbReference>
<dbReference type="AlphaFoldDB" id="A0A7C1BGY9"/>
<proteinExistence type="inferred from homology"/>
<organism evidence="14">
    <name type="scientific">candidate division WOR-3 bacterium</name>
    <dbReference type="NCBI Taxonomy" id="2052148"/>
    <lineage>
        <taxon>Bacteria</taxon>
        <taxon>Bacteria division WOR-3</taxon>
    </lineage>
</organism>
<dbReference type="NCBIfam" id="TIGR02225">
    <property type="entry name" value="recomb_XerD"/>
    <property type="match status" value="1"/>
</dbReference>
<dbReference type="GO" id="GO:0009037">
    <property type="term" value="F:tyrosine-based site-specific recombinase activity"/>
    <property type="evidence" value="ECO:0007669"/>
    <property type="project" value="UniProtKB-UniRule"/>
</dbReference>
<dbReference type="PANTHER" id="PTHR30349:SF81">
    <property type="entry name" value="TYROSINE RECOMBINASE XERC"/>
    <property type="match status" value="1"/>
</dbReference>
<feature type="active site" evidence="11">
    <location>
        <position position="271"/>
    </location>
</feature>
<protein>
    <recommendedName>
        <fullName evidence="3 11">Tyrosine recombinase XerD</fullName>
    </recommendedName>
</protein>
<evidence type="ECO:0000256" key="4">
    <source>
        <dbReference type="ARBA" id="ARBA00022490"/>
    </source>
</evidence>
<comment type="subcellular location">
    <subcellularLocation>
        <location evidence="1 11">Cytoplasm</location>
    </subcellularLocation>
</comment>
<feature type="active site" evidence="11">
    <location>
        <position position="149"/>
    </location>
</feature>
<comment type="subunit">
    <text evidence="11">Forms a cyclic heterotetrameric complex composed of two molecules of XerC and two molecules of XerD.</text>
</comment>
<keyword evidence="6 11" id="KW-0159">Chromosome partition</keyword>
<dbReference type="PROSITE" id="PS51898">
    <property type="entry name" value="TYR_RECOMBINASE"/>
    <property type="match status" value="1"/>
</dbReference>
<keyword evidence="8 11" id="KW-0238">DNA-binding</keyword>
<dbReference type="InterPro" id="IPR004107">
    <property type="entry name" value="Integrase_SAM-like_N"/>
</dbReference>
<feature type="active site" evidence="11">
    <location>
        <position position="173"/>
    </location>
</feature>
<dbReference type="InterPro" id="IPR002104">
    <property type="entry name" value="Integrase_catalytic"/>
</dbReference>